<dbReference type="EMBL" id="AOHC02000006">
    <property type="protein sequence ID" value="EMY79730.1"/>
    <property type="molecule type" value="Genomic_DNA"/>
</dbReference>
<dbReference type="InterPro" id="IPR011448">
    <property type="entry name" value="DUF1554"/>
</dbReference>
<comment type="caution">
    <text evidence="2">The sequence shown here is derived from an EMBL/GenBank/DDBJ whole genome shotgun (WGS) entry which is preliminary data.</text>
</comment>
<feature type="domain" description="DUF1554" evidence="1">
    <location>
        <begin position="97"/>
        <end position="230"/>
    </location>
</feature>
<reference evidence="2" key="1">
    <citation type="submission" date="2013-03" db="EMBL/GenBank/DDBJ databases">
        <authorList>
            <person name="Harkins D.M."/>
            <person name="Durkin A.S."/>
            <person name="Brinkac L.M."/>
            <person name="Haft D.H."/>
            <person name="Selengut J.D."/>
            <person name="Sanka R."/>
            <person name="DePew J."/>
            <person name="Purushe J."/>
            <person name="Hartskeerl R.A."/>
            <person name="Ahmed A."/>
            <person name="van der Linden H."/>
            <person name="Goris M.G.A."/>
            <person name="Vinetz J.M."/>
            <person name="Sutton G.G."/>
            <person name="Nierman W.C."/>
            <person name="Fouts D.E."/>
        </authorList>
    </citation>
    <scope>NUCLEOTIDE SEQUENCE [LARGE SCALE GENOMIC DNA]</scope>
    <source>
        <strain evidence="2">ICFT</strain>
    </source>
</reference>
<dbReference type="Proteomes" id="UP000012313">
    <property type="component" value="Unassembled WGS sequence"/>
</dbReference>
<accession>N1WL68</accession>
<protein>
    <submittedName>
        <fullName evidence="2">PF07588 family protein</fullName>
    </submittedName>
</protein>
<dbReference type="InterPro" id="IPR016186">
    <property type="entry name" value="C-type_lectin-like/link_sf"/>
</dbReference>
<sequence length="259" mass="27890">MIFCLLRFYEIRRVIFQTDHLNLNEEKMFKKILLTLCAGSVALTLLSCEDKKEDDTSLLLFLLNSLGSSNATTNAAATSCKDASFCRTFIATNNGAGYNGNLGGISGADAKCTAAKPSNFTGTYKALIVDGPTGRQIVSAVDGSVDKKDWVLYPSKQYRRSDGTTITFTTNANSMVTADLANGIDSGAKKHFWNGLAGTVGTFLWEPLSNCNNWSSADGNITGQAGNTTELQADKTPEGAFTVDNWTCDQNLNLLCVEQ</sequence>
<organism evidence="2 3">
    <name type="scientific">Leptospira weilii serovar Ranarum str. ICFT</name>
    <dbReference type="NCBI Taxonomy" id="1218598"/>
    <lineage>
        <taxon>Bacteria</taxon>
        <taxon>Pseudomonadati</taxon>
        <taxon>Spirochaetota</taxon>
        <taxon>Spirochaetia</taxon>
        <taxon>Leptospirales</taxon>
        <taxon>Leptospiraceae</taxon>
        <taxon>Leptospira</taxon>
    </lineage>
</organism>
<name>N1WL68_9LEPT</name>
<dbReference type="STRING" id="1218598.LEP1GSC060_0455"/>
<dbReference type="AlphaFoldDB" id="N1WL68"/>
<gene>
    <name evidence="2" type="ORF">LEP1GSC060_0455</name>
</gene>
<evidence type="ECO:0000313" key="3">
    <source>
        <dbReference type="Proteomes" id="UP000012313"/>
    </source>
</evidence>
<dbReference type="NCBIfam" id="NF047482">
    <property type="entry name" value="OM_LenAB_fam"/>
    <property type="match status" value="1"/>
</dbReference>
<keyword evidence="3" id="KW-1185">Reference proteome</keyword>
<dbReference type="SUPFAM" id="SSF56436">
    <property type="entry name" value="C-type lectin-like"/>
    <property type="match status" value="1"/>
</dbReference>
<dbReference type="Pfam" id="PF07588">
    <property type="entry name" value="DUF1554"/>
    <property type="match status" value="1"/>
</dbReference>
<evidence type="ECO:0000259" key="1">
    <source>
        <dbReference type="Pfam" id="PF07588"/>
    </source>
</evidence>
<evidence type="ECO:0000313" key="2">
    <source>
        <dbReference type="EMBL" id="EMY79730.1"/>
    </source>
</evidence>
<dbReference type="Gene3D" id="3.10.100.10">
    <property type="entry name" value="Mannose-Binding Protein A, subunit A"/>
    <property type="match status" value="1"/>
</dbReference>
<proteinExistence type="predicted"/>
<dbReference type="InterPro" id="IPR016187">
    <property type="entry name" value="CTDL_fold"/>
</dbReference>